<comment type="similarity">
    <text evidence="1">Belongs to the bacterial solute-binding protein ModA family.</text>
</comment>
<keyword evidence="4" id="KW-0500">Molybdenum</keyword>
<dbReference type="EMBL" id="QICC01000069">
    <property type="protein sequence ID" value="RNM40668.1"/>
    <property type="molecule type" value="Genomic_DNA"/>
</dbReference>
<feature type="binding site" evidence="4">
    <location>
        <position position="178"/>
    </location>
    <ligand>
        <name>molybdate</name>
        <dbReference type="ChEBI" id="CHEBI:36264"/>
    </ligand>
</feature>
<keyword evidence="8" id="KW-1185">Reference proteome</keyword>
<comment type="caution">
    <text evidence="7">The sequence shown here is derived from an EMBL/GenBank/DDBJ whole genome shotgun (WGS) entry which is preliminary data.</text>
</comment>
<dbReference type="Proteomes" id="UP000270112">
    <property type="component" value="Unassembled WGS sequence"/>
</dbReference>
<evidence type="ECO:0000256" key="4">
    <source>
        <dbReference type="PIRSR" id="PIRSR004846-1"/>
    </source>
</evidence>
<dbReference type="InterPro" id="IPR050682">
    <property type="entry name" value="ModA/WtpA"/>
</dbReference>
<dbReference type="PANTHER" id="PTHR30632">
    <property type="entry name" value="MOLYBDATE-BINDING PERIPLASMIC PROTEIN"/>
    <property type="match status" value="1"/>
</dbReference>
<dbReference type="PIRSF" id="PIRSF004846">
    <property type="entry name" value="ModA"/>
    <property type="match status" value="1"/>
</dbReference>
<dbReference type="Gene3D" id="3.40.190.10">
    <property type="entry name" value="Periplasmic binding protein-like II"/>
    <property type="match status" value="2"/>
</dbReference>
<keyword evidence="3 5" id="KW-0732">Signal</keyword>
<evidence type="ECO:0000256" key="1">
    <source>
        <dbReference type="ARBA" id="ARBA00009175"/>
    </source>
</evidence>
<gene>
    <name evidence="7" type="primary">modA</name>
    <name evidence="6" type="ORF">C1876_05950</name>
    <name evidence="7" type="ORF">DMP09_13275</name>
</gene>
<proteinExistence type="inferred from homology"/>
<dbReference type="Pfam" id="PF13531">
    <property type="entry name" value="SBP_bac_11"/>
    <property type="match status" value="1"/>
</dbReference>
<dbReference type="RefSeq" id="WP_114545792.1">
    <property type="nucleotide sequence ID" value="NZ_PPTT01000007.1"/>
</dbReference>
<protein>
    <submittedName>
        <fullName evidence="7">Molybdate ABC transporter substrate-binding protein</fullName>
    </submittedName>
</protein>
<feature type="chain" id="PRO_5038750038" evidence="5">
    <location>
        <begin position="23"/>
        <end position="309"/>
    </location>
</feature>
<dbReference type="GO" id="GO:0030973">
    <property type="term" value="F:molybdate ion binding"/>
    <property type="evidence" value="ECO:0007669"/>
    <property type="project" value="TreeGrafter"/>
</dbReference>
<feature type="signal peptide" evidence="5">
    <location>
        <begin position="1"/>
        <end position="22"/>
    </location>
</feature>
<dbReference type="PROSITE" id="PS51257">
    <property type="entry name" value="PROKAR_LIPOPROTEIN"/>
    <property type="match status" value="1"/>
</dbReference>
<feature type="binding site" evidence="4">
    <location>
        <position position="225"/>
    </location>
    <ligand>
        <name>molybdate</name>
        <dbReference type="ChEBI" id="CHEBI:36264"/>
    </ligand>
</feature>
<feature type="binding site" evidence="4">
    <location>
        <position position="243"/>
    </location>
    <ligand>
        <name>molybdate</name>
        <dbReference type="ChEBI" id="CHEBI:36264"/>
    </ligand>
</feature>
<reference evidence="9" key="2">
    <citation type="submission" date="2018-05" db="EMBL/GenBank/DDBJ databases">
        <title>Genome Sequencing of selected type strains of the family Eggerthellaceae.</title>
        <authorList>
            <person name="Danylec N."/>
            <person name="Stoll D.A."/>
            <person name="Doetsch A."/>
            <person name="Huch M."/>
        </authorList>
    </citation>
    <scope>NUCLEOTIDE SEQUENCE [LARGE SCALE GENOMIC DNA]</scope>
    <source>
        <strain evidence="9">DSM 16107</strain>
    </source>
</reference>
<evidence type="ECO:0000256" key="5">
    <source>
        <dbReference type="SAM" id="SignalP"/>
    </source>
</evidence>
<reference evidence="7" key="3">
    <citation type="journal article" date="2019" name="Microbiol. Resour. Announc.">
        <title>Draft Genome Sequences of Type Strains of Gordonibacter faecihominis, Paraeggerthella hongkongensis, Parvibacter caecicola,Slackia equolifaciens, Slackia faecicanis, and Slackia isoflavoniconvertens.</title>
        <authorList>
            <person name="Danylec N."/>
            <person name="Stoll D.A."/>
            <person name="Dotsch A."/>
            <person name="Huch M."/>
        </authorList>
    </citation>
    <scope>NUCLEOTIDE SEQUENCE</scope>
    <source>
        <strain evidence="7">DSM 16107</strain>
    </source>
</reference>
<dbReference type="GO" id="GO:0046872">
    <property type="term" value="F:metal ion binding"/>
    <property type="evidence" value="ECO:0007669"/>
    <property type="project" value="UniProtKB-KW"/>
</dbReference>
<evidence type="ECO:0000313" key="9">
    <source>
        <dbReference type="Proteomes" id="UP000270112"/>
    </source>
</evidence>
<evidence type="ECO:0000313" key="7">
    <source>
        <dbReference type="EMBL" id="RNM40668.1"/>
    </source>
</evidence>
<evidence type="ECO:0000256" key="3">
    <source>
        <dbReference type="ARBA" id="ARBA00022729"/>
    </source>
</evidence>
<dbReference type="NCBIfam" id="TIGR01256">
    <property type="entry name" value="modA"/>
    <property type="match status" value="1"/>
</dbReference>
<evidence type="ECO:0000256" key="2">
    <source>
        <dbReference type="ARBA" id="ARBA00022723"/>
    </source>
</evidence>
<name>A0A3N0IUL3_9ACTN</name>
<reference evidence="6 8" key="1">
    <citation type="journal article" date="2018" name="Elife">
        <title>Discovery and characterization of a prevalent human gut bacterial enzyme sufficient for the inactivation of a family of plant toxins.</title>
        <authorList>
            <person name="Koppel N."/>
            <person name="Bisanz J.E."/>
            <person name="Pandelia M.E."/>
            <person name="Turnbaugh P.J."/>
            <person name="Balskus E.P."/>
        </authorList>
    </citation>
    <scope>NUCLEOTIDE SEQUENCE [LARGE SCALE GENOMIC DNA]</scope>
    <source>
        <strain evidence="6 8">DSM 16107</strain>
    </source>
</reference>
<evidence type="ECO:0000313" key="6">
    <source>
        <dbReference type="EMBL" id="RDB69927.1"/>
    </source>
</evidence>
<feature type="binding site" evidence="4">
    <location>
        <position position="62"/>
    </location>
    <ligand>
        <name>molybdate</name>
        <dbReference type="ChEBI" id="CHEBI:36264"/>
    </ligand>
</feature>
<dbReference type="SUPFAM" id="SSF53850">
    <property type="entry name" value="Periplasmic binding protein-like II"/>
    <property type="match status" value="1"/>
</dbReference>
<dbReference type="GO" id="GO:0015689">
    <property type="term" value="P:molybdate ion transport"/>
    <property type="evidence" value="ECO:0007669"/>
    <property type="project" value="InterPro"/>
</dbReference>
<dbReference type="EMBL" id="PPTT01000007">
    <property type="protein sequence ID" value="RDB69927.1"/>
    <property type="molecule type" value="Genomic_DNA"/>
</dbReference>
<dbReference type="OrthoDB" id="3172445at2"/>
<evidence type="ECO:0000313" key="8">
    <source>
        <dbReference type="Proteomes" id="UP000253817"/>
    </source>
</evidence>
<keyword evidence="2 4" id="KW-0479">Metal-binding</keyword>
<feature type="binding site" evidence="4">
    <location>
        <position position="91"/>
    </location>
    <ligand>
        <name>molybdate</name>
        <dbReference type="ChEBI" id="CHEBI:36264"/>
    </ligand>
</feature>
<dbReference type="PANTHER" id="PTHR30632:SF0">
    <property type="entry name" value="SULFATE-BINDING PROTEIN"/>
    <property type="match status" value="1"/>
</dbReference>
<dbReference type="InterPro" id="IPR005950">
    <property type="entry name" value="ModA"/>
</dbReference>
<dbReference type="Proteomes" id="UP000253817">
    <property type="component" value="Unassembled WGS sequence"/>
</dbReference>
<organism evidence="7 9">
    <name type="scientific">Eggerthella sinensis</name>
    <dbReference type="NCBI Taxonomy" id="242230"/>
    <lineage>
        <taxon>Bacteria</taxon>
        <taxon>Bacillati</taxon>
        <taxon>Actinomycetota</taxon>
        <taxon>Coriobacteriia</taxon>
        <taxon>Eggerthellales</taxon>
        <taxon>Eggerthellaceae</taxon>
        <taxon>Eggerthella</taxon>
    </lineage>
</organism>
<dbReference type="AlphaFoldDB" id="A0A3N0IUL3"/>
<accession>A0A3N0IUL3</accession>
<sequence>MKKHIRIVLAAACAFAMVGAFALFGCSAPAEQKADEPQQQAEPQAETEKHEAVELQLFAANSLSKAMDAVQQLYTQDHDWVTFKDTQYLSSGELNEQLAGGAYADVLISASKGKMDDAVEKGYVDEATRFDMFKNDLVMVAGEDSELAATYGADQNFTLDDIATGDYTVAVGDASVPAGNYANQALSTIGCFTDADGKTGKDSAGTDGSYDGTPLEGKINLQSSVGNVCKQAQSGAVDVAFVYSSDVYRFGGVKVIGVVPADTHKNIIYPAAICKDSTQAEAATEFIEWATTDAEAKKLWQEWGFELVS</sequence>